<dbReference type="Proteomes" id="UP000185766">
    <property type="component" value="Unassembled WGS sequence"/>
</dbReference>
<dbReference type="EMBL" id="FOAS01000005">
    <property type="protein sequence ID" value="SEK80577.1"/>
    <property type="molecule type" value="Genomic_DNA"/>
</dbReference>
<evidence type="ECO:0000256" key="5">
    <source>
        <dbReference type="SAM" id="SignalP"/>
    </source>
</evidence>
<dbReference type="InterPro" id="IPR017853">
    <property type="entry name" value="GH"/>
</dbReference>
<dbReference type="SUPFAM" id="SSF51445">
    <property type="entry name" value="(Trans)glycosidases"/>
    <property type="match status" value="1"/>
</dbReference>
<dbReference type="PANTHER" id="PTHR10353:SF209">
    <property type="entry name" value="GALACTOLIPID GALACTOSYLTRANSFERASE SFR2, CHLOROPLASTIC"/>
    <property type="match status" value="1"/>
</dbReference>
<dbReference type="AlphaFoldDB" id="A0A1H7K3Q2"/>
<accession>A0A1H7K3Q2</accession>
<sequence>MKKLAYAVLLLVLAASAGLFFAGKPRQAEWTSGWSAQTALTFPKDFYFGTATAAQQIESQSPSDWTAFELDAIAKGRTEHGSAPGVAKPGHIAELDKYSLDVRTRKTDYDRRYDEDFAAAKQVLGNNAYRFSFEWARLFPREDMQQPDPEAVAFYQGVLDSLERHELTPFATLFHFSSPAWLWQEKDGKRGWERADAQALWQRYVDAVLSLYGSRIKHWTTLNEPMVFLNAGYLDGVFPPLETRADPAAAGPALAAMARAHAYAYHAIKKVVGQDSQVGITQHTRAFEPWRNWNPLDRFAARQIDEIFIWDLLDALETGELQLTGTGFSEQIDGLAGTQDYVGINYYGRFYIEVSLANPVKPIVHSHDPEADQWVNDLGWAIYPKGFGDVLRTAYERYNKPIYVLENGTADKAANDLRRQYLLISHLAEMAHAQQQGVPLKGYFHWSLTDNFEWAEGFTARFGLFAVDYADDYRRTARPSAPLFGRIAREGLSPELLKSLENMPAPRSH</sequence>
<gene>
    <name evidence="6" type="ORF">SAMN05216214_105117</name>
</gene>
<dbReference type="Pfam" id="PF00232">
    <property type="entry name" value="Glyco_hydro_1"/>
    <property type="match status" value="1"/>
</dbReference>
<dbReference type="GO" id="GO:0005975">
    <property type="term" value="P:carbohydrate metabolic process"/>
    <property type="evidence" value="ECO:0007669"/>
    <property type="project" value="InterPro"/>
</dbReference>
<dbReference type="PRINTS" id="PR00131">
    <property type="entry name" value="GLHYDRLASE1"/>
</dbReference>
<keyword evidence="2" id="KW-0378">Hydrolase</keyword>
<dbReference type="STRING" id="1429083.GCA_001885685_01309"/>
<evidence type="ECO:0000313" key="6">
    <source>
        <dbReference type="EMBL" id="SEK80577.1"/>
    </source>
</evidence>
<evidence type="ECO:0000256" key="3">
    <source>
        <dbReference type="ARBA" id="ARBA00023295"/>
    </source>
</evidence>
<evidence type="ECO:0000256" key="2">
    <source>
        <dbReference type="ARBA" id="ARBA00022801"/>
    </source>
</evidence>
<dbReference type="PANTHER" id="PTHR10353">
    <property type="entry name" value="GLYCOSYL HYDROLASE"/>
    <property type="match status" value="1"/>
</dbReference>
<dbReference type="Gene3D" id="3.20.20.80">
    <property type="entry name" value="Glycosidases"/>
    <property type="match status" value="1"/>
</dbReference>
<dbReference type="InterPro" id="IPR001360">
    <property type="entry name" value="Glyco_hydro_1"/>
</dbReference>
<comment type="similarity">
    <text evidence="1 4">Belongs to the glycosyl hydrolase 1 family.</text>
</comment>
<dbReference type="RefSeq" id="WP_074866389.1">
    <property type="nucleotide sequence ID" value="NZ_FOAS01000005.1"/>
</dbReference>
<dbReference type="GO" id="GO:0008422">
    <property type="term" value="F:beta-glucosidase activity"/>
    <property type="evidence" value="ECO:0007669"/>
    <property type="project" value="TreeGrafter"/>
</dbReference>
<keyword evidence="7" id="KW-1185">Reference proteome</keyword>
<proteinExistence type="inferred from homology"/>
<organism evidence="6 7">
    <name type="scientific">Atopomonas hussainii</name>
    <dbReference type="NCBI Taxonomy" id="1429083"/>
    <lineage>
        <taxon>Bacteria</taxon>
        <taxon>Pseudomonadati</taxon>
        <taxon>Pseudomonadota</taxon>
        <taxon>Gammaproteobacteria</taxon>
        <taxon>Pseudomonadales</taxon>
        <taxon>Pseudomonadaceae</taxon>
        <taxon>Atopomonas</taxon>
    </lineage>
</organism>
<feature type="chain" id="PRO_5010212976" evidence="5">
    <location>
        <begin position="23"/>
        <end position="509"/>
    </location>
</feature>
<protein>
    <submittedName>
        <fullName evidence="6">Beta-glucosidase</fullName>
    </submittedName>
</protein>
<keyword evidence="5" id="KW-0732">Signal</keyword>
<evidence type="ECO:0000313" key="7">
    <source>
        <dbReference type="Proteomes" id="UP000185766"/>
    </source>
</evidence>
<keyword evidence="3" id="KW-0326">Glycosidase</keyword>
<evidence type="ECO:0000256" key="4">
    <source>
        <dbReference type="RuleBase" id="RU003690"/>
    </source>
</evidence>
<reference evidence="6" key="1">
    <citation type="submission" date="2016-10" db="EMBL/GenBank/DDBJ databases">
        <authorList>
            <person name="de Groot N.N."/>
        </authorList>
    </citation>
    <scope>NUCLEOTIDE SEQUENCE [LARGE SCALE GENOMIC DNA]</scope>
    <source>
        <strain evidence="6">JCM 19513</strain>
    </source>
</reference>
<evidence type="ECO:0000256" key="1">
    <source>
        <dbReference type="ARBA" id="ARBA00010838"/>
    </source>
</evidence>
<feature type="signal peptide" evidence="5">
    <location>
        <begin position="1"/>
        <end position="22"/>
    </location>
</feature>
<name>A0A1H7K3Q2_9GAMM</name>